<evidence type="ECO:0000256" key="2">
    <source>
        <dbReference type="ARBA" id="ARBA00001937"/>
    </source>
</evidence>
<accession>A0A0G0ZCJ1</accession>
<organism evidence="6 7">
    <name type="scientific">Candidatus Gottesmanbacteria bacterium GW2011_GWA2_42_18</name>
    <dbReference type="NCBI Taxonomy" id="1618442"/>
    <lineage>
        <taxon>Bacteria</taxon>
        <taxon>Candidatus Gottesmaniibacteriota</taxon>
    </lineage>
</organism>
<dbReference type="AlphaFoldDB" id="A0A0G0ZCJ1"/>
<gene>
    <name evidence="6" type="ORF">UV09_C0017G0010</name>
</gene>
<reference evidence="6 7" key="1">
    <citation type="journal article" date="2015" name="Nature">
        <title>rRNA introns, odd ribosomes, and small enigmatic genomes across a large radiation of phyla.</title>
        <authorList>
            <person name="Brown C.T."/>
            <person name="Hug L.A."/>
            <person name="Thomas B.C."/>
            <person name="Sharon I."/>
            <person name="Castelle C.J."/>
            <person name="Singh A."/>
            <person name="Wilkins M.J."/>
            <person name="Williams K.H."/>
            <person name="Banfield J.F."/>
        </authorList>
    </citation>
    <scope>NUCLEOTIDE SEQUENCE [LARGE SCALE GENOMIC DNA]</scope>
</reference>
<dbReference type="PANTHER" id="PTHR43000">
    <property type="entry name" value="DTDP-D-GLUCOSE 4,6-DEHYDRATASE-RELATED"/>
    <property type="match status" value="1"/>
</dbReference>
<dbReference type="SUPFAM" id="SSF51735">
    <property type="entry name" value="NAD(P)-binding Rossmann-fold domains"/>
    <property type="match status" value="1"/>
</dbReference>
<dbReference type="FunFam" id="3.40.50.720:FF:000924">
    <property type="entry name" value="GDP-mannose 4,6 dehydratase"/>
    <property type="match status" value="1"/>
</dbReference>
<dbReference type="InterPro" id="IPR016040">
    <property type="entry name" value="NAD(P)-bd_dom"/>
</dbReference>
<evidence type="ECO:0000259" key="5">
    <source>
        <dbReference type="Pfam" id="PF16363"/>
    </source>
</evidence>
<dbReference type="PATRIC" id="fig|1618442.3.peg.774"/>
<dbReference type="Gene3D" id="3.40.50.720">
    <property type="entry name" value="NAD(P)-binding Rossmann-like Domain"/>
    <property type="match status" value="1"/>
</dbReference>
<dbReference type="CDD" id="cd05260">
    <property type="entry name" value="GDP_MD_SDR_e"/>
    <property type="match status" value="1"/>
</dbReference>
<comment type="function">
    <text evidence="4">Catalyzes the conversion of GDP-D-mannose to GDP-4-dehydro-6-deoxy-D-mannose.</text>
</comment>
<name>A0A0G0ZCJ1_9BACT</name>
<proteinExistence type="predicted"/>
<evidence type="ECO:0000256" key="4">
    <source>
        <dbReference type="ARBA" id="ARBA00059383"/>
    </source>
</evidence>
<dbReference type="InterPro" id="IPR036291">
    <property type="entry name" value="NAD(P)-bd_dom_sf"/>
</dbReference>
<dbReference type="GO" id="GO:0008446">
    <property type="term" value="F:GDP-mannose 4,6-dehydratase activity"/>
    <property type="evidence" value="ECO:0007669"/>
    <property type="project" value="UniProtKB-EC"/>
</dbReference>
<feature type="domain" description="NAD(P)-binding" evidence="5">
    <location>
        <begin position="10"/>
        <end position="313"/>
    </location>
</feature>
<protein>
    <recommendedName>
        <fullName evidence="5">NAD(P)-binding domain-containing protein</fullName>
    </recommendedName>
</protein>
<evidence type="ECO:0000256" key="3">
    <source>
        <dbReference type="ARBA" id="ARBA00023239"/>
    </source>
</evidence>
<evidence type="ECO:0000313" key="6">
    <source>
        <dbReference type="EMBL" id="KKS46422.1"/>
    </source>
</evidence>
<dbReference type="Pfam" id="PF16363">
    <property type="entry name" value="GDP_Man_Dehyd"/>
    <property type="match status" value="1"/>
</dbReference>
<keyword evidence="3" id="KW-0456">Lyase</keyword>
<dbReference type="Gene3D" id="3.90.25.10">
    <property type="entry name" value="UDP-galactose 4-epimerase, domain 1"/>
    <property type="match status" value="1"/>
</dbReference>
<dbReference type="Proteomes" id="UP000034320">
    <property type="component" value="Unassembled WGS sequence"/>
</dbReference>
<sequence>MKKSNKKTALITGITGFVGSHLAELLLKEGVNVYGIQRWRSKTDNIENIQDKIIIQEADLLDAHSLYKVVDEIRPDYIFHLAAQSYVQSSWSSPTNTLEINIIGTANLFEAVKKSGLNIAIQIACSSEEYGKVLPDELPIREDNPLRPLSPYAVSKLAMDYLGYQYHESYGMRIIRTRGFNHTGPRRGDVFAESTFARQIAEIEKGKKEPVVHVGNLEAKRDYTDVRDMVKAYYLSVQKCQSGEVYNIATGKSWKIRDVLNLLLSMSKVKIKVLQDKSRMRPSDVEVLVGDASKFMKVSGWRPEIPFEKTMEDLLNYWRERI</sequence>
<comment type="catalytic activity">
    <reaction evidence="1">
        <text>GDP-alpha-D-mannose = GDP-4-dehydro-alpha-D-rhamnose + H2O</text>
        <dbReference type="Rhea" id="RHEA:23820"/>
        <dbReference type="ChEBI" id="CHEBI:15377"/>
        <dbReference type="ChEBI" id="CHEBI:57527"/>
        <dbReference type="ChEBI" id="CHEBI:57964"/>
        <dbReference type="EC" id="4.2.1.47"/>
    </reaction>
</comment>
<evidence type="ECO:0000313" key="7">
    <source>
        <dbReference type="Proteomes" id="UP000034320"/>
    </source>
</evidence>
<comment type="cofactor">
    <cofactor evidence="2">
        <name>NADP(+)</name>
        <dbReference type="ChEBI" id="CHEBI:58349"/>
    </cofactor>
</comment>
<evidence type="ECO:0000256" key="1">
    <source>
        <dbReference type="ARBA" id="ARBA00000188"/>
    </source>
</evidence>
<comment type="caution">
    <text evidence="6">The sequence shown here is derived from an EMBL/GenBank/DDBJ whole genome shotgun (WGS) entry which is preliminary data.</text>
</comment>
<dbReference type="EMBL" id="LCDD01000017">
    <property type="protein sequence ID" value="KKS46422.1"/>
    <property type="molecule type" value="Genomic_DNA"/>
</dbReference>